<evidence type="ECO:0000313" key="7">
    <source>
        <dbReference type="Proteomes" id="UP001150062"/>
    </source>
</evidence>
<dbReference type="PANTHER" id="PTHR12835:SF5">
    <property type="entry name" value="BIOTIN--PROTEIN LIGASE"/>
    <property type="match status" value="1"/>
</dbReference>
<name>A0AAV7ZKG8_9EUKA</name>
<evidence type="ECO:0000259" key="3">
    <source>
        <dbReference type="PROSITE" id="PS51733"/>
    </source>
</evidence>
<evidence type="ECO:0000256" key="1">
    <source>
        <dbReference type="ARBA" id="ARBA00009934"/>
    </source>
</evidence>
<dbReference type="Pfam" id="PF03099">
    <property type="entry name" value="BPL_LplA_LipB"/>
    <property type="match status" value="1"/>
</dbReference>
<accession>A0AAV7ZKG8</accession>
<keyword evidence="2 4" id="KW-0436">Ligase</keyword>
<sequence>MTIFNQNLYFENLQTQQLGRPLFYKERVTSTMTIGKENFFQNGTVILAEEQTEGKGRRSRSFHSPKGGNLFFTLVLHYEGRVTTEFYTRINLSVPLSTHESVHDQFIRNGFSRIQSKIKWPNDVYVNNLKLSGMLVDTVLQQKPKSSFEDCLLPFQRADKNNNPRSIANLTTFLVGVGINVNIDPSESNLELKSVATSMKSTCDGHSFVREKVLASFLNRYEYYLDPKNISLNQLLESYQAKEMNLNKHVMVIKDNEKFKAKSLYINTNGRLVVRKSNNEIVEIADSESSIRSI</sequence>
<dbReference type="Proteomes" id="UP001150062">
    <property type="component" value="Unassembled WGS sequence"/>
</dbReference>
<dbReference type="SUPFAM" id="SSF55681">
    <property type="entry name" value="Class II aaRS and biotin synthetases"/>
    <property type="match status" value="1"/>
</dbReference>
<dbReference type="AlphaFoldDB" id="A0AAV7ZKG8"/>
<evidence type="ECO:0000256" key="2">
    <source>
        <dbReference type="ARBA" id="ARBA00022598"/>
    </source>
</evidence>
<dbReference type="PROSITE" id="PS51733">
    <property type="entry name" value="BPL_LPL_CATALYTIC"/>
    <property type="match status" value="1"/>
</dbReference>
<evidence type="ECO:0000313" key="4">
    <source>
        <dbReference type="EMBL" id="KAJ3440485.1"/>
    </source>
</evidence>
<comment type="caution">
    <text evidence="4">The sequence shown here is derived from an EMBL/GenBank/DDBJ whole genome shotgun (WGS) entry which is preliminary data.</text>
</comment>
<dbReference type="PANTHER" id="PTHR12835">
    <property type="entry name" value="BIOTIN PROTEIN LIGASE"/>
    <property type="match status" value="1"/>
</dbReference>
<dbReference type="InterPro" id="IPR045864">
    <property type="entry name" value="aa-tRNA-synth_II/BPL/LPL"/>
</dbReference>
<organism evidence="4 6">
    <name type="scientific">Anaeramoeba flamelloides</name>
    <dbReference type="NCBI Taxonomy" id="1746091"/>
    <lineage>
        <taxon>Eukaryota</taxon>
        <taxon>Metamonada</taxon>
        <taxon>Anaeramoebidae</taxon>
        <taxon>Anaeramoeba</taxon>
    </lineage>
</organism>
<dbReference type="Gene3D" id="3.30.930.10">
    <property type="entry name" value="Bira Bifunctional Protein, Domain 2"/>
    <property type="match status" value="1"/>
</dbReference>
<dbReference type="GO" id="GO:0005737">
    <property type="term" value="C:cytoplasm"/>
    <property type="evidence" value="ECO:0007669"/>
    <property type="project" value="TreeGrafter"/>
</dbReference>
<comment type="similarity">
    <text evidence="1">Belongs to the biotin--protein ligase family.</text>
</comment>
<dbReference type="Proteomes" id="UP001146793">
    <property type="component" value="Unassembled WGS sequence"/>
</dbReference>
<protein>
    <submittedName>
        <fullName evidence="4">Holocarboxylase synthetase (Biotin-(Proprionyl-coa-carboxylase (Atp-hydrolyzing)) ligase)</fullName>
    </submittedName>
</protein>
<dbReference type="GO" id="GO:0004077">
    <property type="term" value="F:biotin--[biotin carboxyl-carrier protein] ligase activity"/>
    <property type="evidence" value="ECO:0007669"/>
    <property type="project" value="InterPro"/>
</dbReference>
<keyword evidence="7" id="KW-1185">Reference proteome</keyword>
<dbReference type="InterPro" id="IPR004408">
    <property type="entry name" value="Biotin_CoA_COase_ligase"/>
</dbReference>
<dbReference type="CDD" id="cd16442">
    <property type="entry name" value="BPL"/>
    <property type="match status" value="1"/>
</dbReference>
<dbReference type="EMBL" id="JAOAOG010000257">
    <property type="protein sequence ID" value="KAJ6235525.1"/>
    <property type="molecule type" value="Genomic_DNA"/>
</dbReference>
<evidence type="ECO:0000313" key="6">
    <source>
        <dbReference type="Proteomes" id="UP001146793"/>
    </source>
</evidence>
<feature type="domain" description="BPL/LPL catalytic" evidence="3">
    <location>
        <begin position="7"/>
        <end position="229"/>
    </location>
</feature>
<gene>
    <name evidence="4" type="ORF">M0812_14153</name>
    <name evidence="5" type="ORF">M0813_03672</name>
</gene>
<dbReference type="InterPro" id="IPR004143">
    <property type="entry name" value="BPL_LPL_catalytic"/>
</dbReference>
<proteinExistence type="inferred from homology"/>
<reference evidence="4" key="2">
    <citation type="submission" date="2022-08" db="EMBL/GenBank/DDBJ databases">
        <title>Novel sulphate-reducing endosymbionts in the free-living metamonad Anaeramoeba.</title>
        <authorList>
            <person name="Jerlstrom-Hultqvist J."/>
            <person name="Cepicka I."/>
            <person name="Gallot-Lavallee L."/>
            <person name="Salas-Leiva D."/>
            <person name="Curtis B.A."/>
            <person name="Zahonova K."/>
            <person name="Pipaliya S."/>
            <person name="Dacks J."/>
            <person name="Roger A.J."/>
        </authorList>
    </citation>
    <scope>NUCLEOTIDE SEQUENCE</scope>
    <source>
        <strain evidence="4">Busselton2</strain>
    </source>
</reference>
<evidence type="ECO:0000313" key="5">
    <source>
        <dbReference type="EMBL" id="KAJ6235525.1"/>
    </source>
</evidence>
<reference evidence="5" key="1">
    <citation type="submission" date="2022-08" db="EMBL/GenBank/DDBJ databases">
        <title>Novel sulfate-reducing endosymbionts in the free-living metamonad Anaeramoeba.</title>
        <authorList>
            <person name="Jerlstrom-Hultqvist J."/>
            <person name="Cepicka I."/>
            <person name="Gallot-Lavallee L."/>
            <person name="Salas-Leiva D."/>
            <person name="Curtis B.A."/>
            <person name="Zahonova K."/>
            <person name="Pipaliya S."/>
            <person name="Dacks J."/>
            <person name="Roger A.J."/>
        </authorList>
    </citation>
    <scope>NUCLEOTIDE SEQUENCE</scope>
    <source>
        <strain evidence="5">Schooner1</strain>
    </source>
</reference>
<dbReference type="EMBL" id="JANTQA010000030">
    <property type="protein sequence ID" value="KAJ3440485.1"/>
    <property type="molecule type" value="Genomic_DNA"/>
</dbReference>